<evidence type="ECO:0000313" key="2">
    <source>
        <dbReference type="EMBL" id="TWU25766.1"/>
    </source>
</evidence>
<keyword evidence="3" id="KW-1185">Reference proteome</keyword>
<dbReference type="EMBL" id="SJPS01000004">
    <property type="protein sequence ID" value="TWU25766.1"/>
    <property type="molecule type" value="Genomic_DNA"/>
</dbReference>
<feature type="domain" description="DUF1559" evidence="1">
    <location>
        <begin position="48"/>
        <end position="336"/>
    </location>
</feature>
<dbReference type="NCBIfam" id="TIGR02532">
    <property type="entry name" value="IV_pilin_GFxxxE"/>
    <property type="match status" value="1"/>
</dbReference>
<dbReference type="Gene3D" id="3.30.700.10">
    <property type="entry name" value="Glycoprotein, Type 4 Pilin"/>
    <property type="match status" value="1"/>
</dbReference>
<sequence length="356" mass="39008">MDFASKSSKYAASKRAKACAKMAFTLVELLVVIAIIGVLVALLLPAIQAAREAARRMTCANHMKQVALAMHNYESTNKKFPPSMFIGPNQFRWSAQARILPFIEQNGIANNINFTEDYHNVFLNGNLLKSMRVSAFICPDEVRDEQRVDSSSGEPTDYLLNYGVNCGVWKVYDPRDQSGGEGAFYPNAGLGTNNFTDGLSNTLMLSEVRGWQPYYRDGNSGTTTIASTTNEICSLGGNFKADSGHTEWIDGRVHQAGFTATFTPNTRVTCFNGGTEYDVDWNNHRAVGWDPANPGGYLAETQVTYAAVTSRSYHSGNLVNTSRMDGSVDTVNGDIDLFVWRALATREGGEAIPSDK</sequence>
<dbReference type="PANTHER" id="PTHR30093">
    <property type="entry name" value="GENERAL SECRETION PATHWAY PROTEIN G"/>
    <property type="match status" value="1"/>
</dbReference>
<evidence type="ECO:0000313" key="3">
    <source>
        <dbReference type="Proteomes" id="UP000318437"/>
    </source>
</evidence>
<gene>
    <name evidence="2" type="ORF">Pla144_29780</name>
</gene>
<dbReference type="SUPFAM" id="SSF54523">
    <property type="entry name" value="Pili subunits"/>
    <property type="match status" value="1"/>
</dbReference>
<dbReference type="PANTHER" id="PTHR30093:SF2">
    <property type="entry name" value="TYPE II SECRETION SYSTEM PROTEIN H"/>
    <property type="match status" value="1"/>
</dbReference>
<evidence type="ECO:0000259" key="1">
    <source>
        <dbReference type="Pfam" id="PF07596"/>
    </source>
</evidence>
<dbReference type="AlphaFoldDB" id="A0A5C6CRM1"/>
<name>A0A5C6CRM1_9BACT</name>
<organism evidence="2 3">
    <name type="scientific">Bythopirellula polymerisocia</name>
    <dbReference type="NCBI Taxonomy" id="2528003"/>
    <lineage>
        <taxon>Bacteria</taxon>
        <taxon>Pseudomonadati</taxon>
        <taxon>Planctomycetota</taxon>
        <taxon>Planctomycetia</taxon>
        <taxon>Pirellulales</taxon>
        <taxon>Lacipirellulaceae</taxon>
        <taxon>Bythopirellula</taxon>
    </lineage>
</organism>
<dbReference type="Proteomes" id="UP000318437">
    <property type="component" value="Unassembled WGS sequence"/>
</dbReference>
<dbReference type="InterPro" id="IPR045584">
    <property type="entry name" value="Pilin-like"/>
</dbReference>
<accession>A0A5C6CRM1</accession>
<dbReference type="InterPro" id="IPR012902">
    <property type="entry name" value="N_methyl_site"/>
</dbReference>
<protein>
    <recommendedName>
        <fullName evidence="1">DUF1559 domain-containing protein</fullName>
    </recommendedName>
</protein>
<proteinExistence type="predicted"/>
<dbReference type="RefSeq" id="WP_231936371.1">
    <property type="nucleotide sequence ID" value="NZ_SJPS01000004.1"/>
</dbReference>
<dbReference type="Pfam" id="PF07596">
    <property type="entry name" value="SBP_bac_10"/>
    <property type="match status" value="1"/>
</dbReference>
<comment type="caution">
    <text evidence="2">The sequence shown here is derived from an EMBL/GenBank/DDBJ whole genome shotgun (WGS) entry which is preliminary data.</text>
</comment>
<reference evidence="2 3" key="1">
    <citation type="submission" date="2019-02" db="EMBL/GenBank/DDBJ databases">
        <title>Deep-cultivation of Planctomycetes and their phenomic and genomic characterization uncovers novel biology.</title>
        <authorList>
            <person name="Wiegand S."/>
            <person name="Jogler M."/>
            <person name="Boedeker C."/>
            <person name="Pinto D."/>
            <person name="Vollmers J."/>
            <person name="Rivas-Marin E."/>
            <person name="Kohn T."/>
            <person name="Peeters S.H."/>
            <person name="Heuer A."/>
            <person name="Rast P."/>
            <person name="Oberbeckmann S."/>
            <person name="Bunk B."/>
            <person name="Jeske O."/>
            <person name="Meyerdierks A."/>
            <person name="Storesund J.E."/>
            <person name="Kallscheuer N."/>
            <person name="Luecker S."/>
            <person name="Lage O.M."/>
            <person name="Pohl T."/>
            <person name="Merkel B.J."/>
            <person name="Hornburger P."/>
            <person name="Mueller R.-W."/>
            <person name="Bruemmer F."/>
            <person name="Labrenz M."/>
            <person name="Spormann A.M."/>
            <person name="Op Den Camp H."/>
            <person name="Overmann J."/>
            <person name="Amann R."/>
            <person name="Jetten M.S.M."/>
            <person name="Mascher T."/>
            <person name="Medema M.H."/>
            <person name="Devos D.P."/>
            <person name="Kaster A.-K."/>
            <person name="Ovreas L."/>
            <person name="Rohde M."/>
            <person name="Galperin M.Y."/>
            <person name="Jogler C."/>
        </authorList>
    </citation>
    <scope>NUCLEOTIDE SEQUENCE [LARGE SCALE GENOMIC DNA]</scope>
    <source>
        <strain evidence="2 3">Pla144</strain>
    </source>
</reference>
<dbReference type="InterPro" id="IPR011453">
    <property type="entry name" value="DUF1559"/>
</dbReference>